<evidence type="ECO:0000313" key="3">
    <source>
        <dbReference type="Proteomes" id="UP000028838"/>
    </source>
</evidence>
<feature type="region of interest" description="Disordered" evidence="1">
    <location>
        <begin position="166"/>
        <end position="307"/>
    </location>
</feature>
<feature type="compositionally biased region" description="Basic and acidic residues" evidence="1">
    <location>
        <begin position="262"/>
        <end position="292"/>
    </location>
</feature>
<feature type="compositionally biased region" description="Basic and acidic residues" evidence="1">
    <location>
        <begin position="195"/>
        <end position="242"/>
    </location>
</feature>
<feature type="compositionally biased region" description="Basic and acidic residues" evidence="1">
    <location>
        <begin position="67"/>
        <end position="101"/>
    </location>
</feature>
<reference evidence="2 3" key="1">
    <citation type="submission" date="2014-07" db="EMBL/GenBank/DDBJ databases">
        <authorList>
            <person name="Sibley D."/>
            <person name="Venepally P."/>
            <person name="Karamycheva S."/>
            <person name="Hadjithomas M."/>
            <person name="Khan A."/>
            <person name="Brunk B."/>
            <person name="Roos D."/>
            <person name="Caler E."/>
            <person name="Lorenzi H."/>
        </authorList>
    </citation>
    <scope>NUCLEOTIDE SEQUENCE [LARGE SCALE GENOMIC DNA]</scope>
    <source>
        <strain evidence="2 3">FOU</strain>
    </source>
</reference>
<name>A0A086LHC7_TOXGO</name>
<feature type="compositionally biased region" description="Basic and acidic residues" evidence="1">
    <location>
        <begin position="38"/>
        <end position="52"/>
    </location>
</feature>
<dbReference type="AlphaFoldDB" id="A0A086LHC7"/>
<comment type="caution">
    <text evidence="2">The sequence shown here is derived from an EMBL/GenBank/DDBJ whole genome shotgun (WGS) entry which is preliminary data.</text>
</comment>
<accession>A0A086LHC7</accession>
<gene>
    <name evidence="2" type="ORF">TGFOU_402600</name>
</gene>
<dbReference type="EMBL" id="AEYH02000121">
    <property type="protein sequence ID" value="KFG56045.1"/>
    <property type="molecule type" value="Genomic_DNA"/>
</dbReference>
<feature type="compositionally biased region" description="Low complexity" evidence="1">
    <location>
        <begin position="13"/>
        <end position="37"/>
    </location>
</feature>
<dbReference type="VEuPathDB" id="ToxoDB:TGFOU_402600"/>
<sequence>MVRSSEESARQLSRTSATVKSVTSSSGSAAAEVGSHGTAREPPAERDGERSGARRSGGGKGASRRKHDAEASHAPRGSWGREEEGRVGAEDERKEAGDGGRDVTAGQRGKTKGRALGVVPLTAPLTRLTQIRLVEQKGEKALEDAEMALEGADGCRAELELELASEEGAAAGKEHRGCNVVEHSEGEEGGEEAPDEHRTEKRKEEQEQKKNRKETATEHERKRVRCGEPDARRDCRLERSADWSEDPLAAGEKTRPKTGKKRGTETHAHLVDNASEQRRKEKQRELAKRMAEHAGALPRDTRSLRST</sequence>
<organism evidence="2 3">
    <name type="scientific">Toxoplasma gondii FOU</name>
    <dbReference type="NCBI Taxonomy" id="943167"/>
    <lineage>
        <taxon>Eukaryota</taxon>
        <taxon>Sar</taxon>
        <taxon>Alveolata</taxon>
        <taxon>Apicomplexa</taxon>
        <taxon>Conoidasida</taxon>
        <taxon>Coccidia</taxon>
        <taxon>Eucoccidiorida</taxon>
        <taxon>Eimeriorina</taxon>
        <taxon>Sarcocystidae</taxon>
        <taxon>Toxoplasma</taxon>
    </lineage>
</organism>
<feature type="compositionally biased region" description="Basic and acidic residues" evidence="1">
    <location>
        <begin position="172"/>
        <end position="186"/>
    </location>
</feature>
<dbReference type="Proteomes" id="UP000028838">
    <property type="component" value="Unassembled WGS sequence"/>
</dbReference>
<proteinExistence type="predicted"/>
<evidence type="ECO:0000313" key="2">
    <source>
        <dbReference type="EMBL" id="KFG56045.1"/>
    </source>
</evidence>
<feature type="region of interest" description="Disordered" evidence="1">
    <location>
        <begin position="1"/>
        <end position="116"/>
    </location>
</feature>
<protein>
    <submittedName>
        <fullName evidence="2">Uncharacterized protein</fullName>
    </submittedName>
</protein>
<evidence type="ECO:0000256" key="1">
    <source>
        <dbReference type="SAM" id="MobiDB-lite"/>
    </source>
</evidence>